<evidence type="ECO:0000313" key="1">
    <source>
        <dbReference type="EMBL" id="CAD8111079.1"/>
    </source>
</evidence>
<dbReference type="OrthoDB" id="305944at2759"/>
<protein>
    <submittedName>
        <fullName evidence="1">Uncharacterized protein</fullName>
    </submittedName>
</protein>
<keyword evidence="2" id="KW-1185">Reference proteome</keyword>
<dbReference type="Proteomes" id="UP000692954">
    <property type="component" value="Unassembled WGS sequence"/>
</dbReference>
<dbReference type="EMBL" id="CAJJDN010000097">
    <property type="protein sequence ID" value="CAD8111079.1"/>
    <property type="molecule type" value="Genomic_DNA"/>
</dbReference>
<sequence>MQIIQDDMIMNNSVIDLSLTEKEKIKSICQQLKNICTVSQKLLTPQLTQKRIRKQRVLKKMLKNHTLEKQSSDIQPKKTNPNYFEVFRNELEEKIALISGLQQWIQQLKLTMSQI</sequence>
<proteinExistence type="predicted"/>
<reference evidence="1" key="1">
    <citation type="submission" date="2021-01" db="EMBL/GenBank/DDBJ databases">
        <authorList>
            <consortium name="Genoscope - CEA"/>
            <person name="William W."/>
        </authorList>
    </citation>
    <scope>NUCLEOTIDE SEQUENCE</scope>
</reference>
<organism evidence="1 2">
    <name type="scientific">Paramecium sonneborni</name>
    <dbReference type="NCBI Taxonomy" id="65129"/>
    <lineage>
        <taxon>Eukaryota</taxon>
        <taxon>Sar</taxon>
        <taxon>Alveolata</taxon>
        <taxon>Ciliophora</taxon>
        <taxon>Intramacronucleata</taxon>
        <taxon>Oligohymenophorea</taxon>
        <taxon>Peniculida</taxon>
        <taxon>Parameciidae</taxon>
        <taxon>Paramecium</taxon>
    </lineage>
</organism>
<evidence type="ECO:0000313" key="2">
    <source>
        <dbReference type="Proteomes" id="UP000692954"/>
    </source>
</evidence>
<comment type="caution">
    <text evidence="1">The sequence shown here is derived from an EMBL/GenBank/DDBJ whole genome shotgun (WGS) entry which is preliminary data.</text>
</comment>
<accession>A0A8S1Q6F0</accession>
<gene>
    <name evidence="1" type="ORF">PSON_ATCC_30995.1.T0970109</name>
</gene>
<name>A0A8S1Q6F0_9CILI</name>
<dbReference type="AlphaFoldDB" id="A0A8S1Q6F0"/>